<reference evidence="2 3" key="1">
    <citation type="submission" date="2019-03" db="EMBL/GenBank/DDBJ databases">
        <title>First draft genome of Liparis tanakae, snailfish: a comprehensive survey of snailfish specific genes.</title>
        <authorList>
            <person name="Kim W."/>
            <person name="Song I."/>
            <person name="Jeong J.-H."/>
            <person name="Kim D."/>
            <person name="Kim S."/>
            <person name="Ryu S."/>
            <person name="Song J.Y."/>
            <person name="Lee S.K."/>
        </authorList>
    </citation>
    <scope>NUCLEOTIDE SEQUENCE [LARGE SCALE GENOMIC DNA]</scope>
    <source>
        <tissue evidence="2">Muscle</tissue>
    </source>
</reference>
<accession>A0A4Z2EIA1</accession>
<evidence type="ECO:0000256" key="1">
    <source>
        <dbReference type="SAM" id="SignalP"/>
    </source>
</evidence>
<gene>
    <name evidence="2" type="ORF">EYF80_061323</name>
</gene>
<feature type="signal peptide" evidence="1">
    <location>
        <begin position="1"/>
        <end position="15"/>
    </location>
</feature>
<keyword evidence="1" id="KW-0732">Signal</keyword>
<comment type="caution">
    <text evidence="2">The sequence shown here is derived from an EMBL/GenBank/DDBJ whole genome shotgun (WGS) entry which is preliminary data.</text>
</comment>
<dbReference type="Proteomes" id="UP000314294">
    <property type="component" value="Unassembled WGS sequence"/>
</dbReference>
<dbReference type="EMBL" id="SRLO01006795">
    <property type="protein sequence ID" value="TNN28529.1"/>
    <property type="molecule type" value="Genomic_DNA"/>
</dbReference>
<evidence type="ECO:0000313" key="2">
    <source>
        <dbReference type="EMBL" id="TNN28529.1"/>
    </source>
</evidence>
<protein>
    <submittedName>
        <fullName evidence="2">Uncharacterized protein</fullName>
    </submittedName>
</protein>
<name>A0A4Z2EIA1_9TELE</name>
<feature type="chain" id="PRO_5021265127" evidence="1">
    <location>
        <begin position="16"/>
        <end position="221"/>
    </location>
</feature>
<proteinExistence type="predicted"/>
<organism evidence="2 3">
    <name type="scientific">Liparis tanakae</name>
    <name type="common">Tanaka's snailfish</name>
    <dbReference type="NCBI Taxonomy" id="230148"/>
    <lineage>
        <taxon>Eukaryota</taxon>
        <taxon>Metazoa</taxon>
        <taxon>Chordata</taxon>
        <taxon>Craniata</taxon>
        <taxon>Vertebrata</taxon>
        <taxon>Euteleostomi</taxon>
        <taxon>Actinopterygii</taxon>
        <taxon>Neopterygii</taxon>
        <taxon>Teleostei</taxon>
        <taxon>Neoteleostei</taxon>
        <taxon>Acanthomorphata</taxon>
        <taxon>Eupercaria</taxon>
        <taxon>Perciformes</taxon>
        <taxon>Cottioidei</taxon>
        <taxon>Cottales</taxon>
        <taxon>Liparidae</taxon>
        <taxon>Liparis</taxon>
    </lineage>
</organism>
<sequence length="221" mass="24064">MLLLGLLAHIHSCTSSCEEQVGFSLGAGGVFSLRSSCRLILTGEWSYSTLSCQLETTCDRITFHSGSRLKAGSGVWQSGSSPRRVTSLPPGHASFIEPCVPQSGSFVNAMRKHDDVFSDDVFSDGVFSDGVFSDDVFSDDVFSDGVFSDDVFSDDVFSDGVFSEDVFSDDVFSDDVFSDSVFSEDVFSDDVFSDDVFSDDVFFDGVFSDDVFSDDVFSDEK</sequence>
<dbReference type="AlphaFoldDB" id="A0A4Z2EIA1"/>
<keyword evidence="3" id="KW-1185">Reference proteome</keyword>
<evidence type="ECO:0000313" key="3">
    <source>
        <dbReference type="Proteomes" id="UP000314294"/>
    </source>
</evidence>